<keyword evidence="3" id="KW-1185">Reference proteome</keyword>
<feature type="compositionally biased region" description="Pro residues" evidence="1">
    <location>
        <begin position="336"/>
        <end position="365"/>
    </location>
</feature>
<dbReference type="PANTHER" id="PTHR38696">
    <property type="entry name" value="MEDIATOR OF RNA POLYMERASE II TRANSCRIPTION SUBUNIT 13"/>
    <property type="match status" value="1"/>
</dbReference>
<dbReference type="PANTHER" id="PTHR38696:SF1">
    <property type="entry name" value="MEDIATOR OF RNA POLYMERASE II TRANSCRIPTION SUBUNIT 13"/>
    <property type="match status" value="1"/>
</dbReference>
<accession>A0AAF0Y0Q8</accession>
<dbReference type="EMBL" id="CP086714">
    <property type="protein sequence ID" value="WOO77057.1"/>
    <property type="molecule type" value="Genomic_DNA"/>
</dbReference>
<evidence type="ECO:0000256" key="1">
    <source>
        <dbReference type="SAM" id="MobiDB-lite"/>
    </source>
</evidence>
<feature type="region of interest" description="Disordered" evidence="1">
    <location>
        <begin position="281"/>
        <end position="369"/>
    </location>
</feature>
<feature type="region of interest" description="Disordered" evidence="1">
    <location>
        <begin position="1"/>
        <end position="34"/>
    </location>
</feature>
<organism evidence="2 3">
    <name type="scientific">Vanrija pseudolonga</name>
    <dbReference type="NCBI Taxonomy" id="143232"/>
    <lineage>
        <taxon>Eukaryota</taxon>
        <taxon>Fungi</taxon>
        <taxon>Dikarya</taxon>
        <taxon>Basidiomycota</taxon>
        <taxon>Agaricomycotina</taxon>
        <taxon>Tremellomycetes</taxon>
        <taxon>Trichosporonales</taxon>
        <taxon>Trichosporonaceae</taxon>
        <taxon>Vanrija</taxon>
    </lineage>
</organism>
<name>A0AAF0Y0Q8_9TREE</name>
<protein>
    <submittedName>
        <fullName evidence="2">Uncharacterized protein</fullName>
    </submittedName>
</protein>
<evidence type="ECO:0000313" key="2">
    <source>
        <dbReference type="EMBL" id="WOO77057.1"/>
    </source>
</evidence>
<evidence type="ECO:0000313" key="3">
    <source>
        <dbReference type="Proteomes" id="UP000827549"/>
    </source>
</evidence>
<proteinExistence type="predicted"/>
<dbReference type="Proteomes" id="UP000827549">
    <property type="component" value="Chromosome 1"/>
</dbReference>
<sequence>MSKAPPPSYHDAVSKGGPPPPAHASSSSASATPFRRRKVGSLTLRRSDRIMALGFPSDVYQLLGKLIPSEWSKGIQKVEELGNGGVEYKLKGNPWTVKGKNDSIPACRLVMRILSAMLAEGWGLAANTGTAHSANNTDTLYFRDEGQRVERTFFVVSFWSSDRIRIIDAPEAVTAQFVRLFSNWPAGVQKSEAIAPRVHEFKLKGYPFTPGRKDEIPIRLALHELLETFDGLGYEVFGSIGMDQGTGGGENSDVTSVDTWFLTGREDVRTYSQTMGIFSNKASSNNITPGGGGGGGAAQPPPYYGNDPVHRLGGQGGGHDVVDRSGGSWKPDVKAPLPPPPAADIKAPLPPPPAAASAPPPPPAAGPSASPPAFAAMLLSSTDKIRLLNFPEHMSTVLSEIVTRAWPQGIQQQYFLDGHGGNTRAFEIKCRGNPWYGQGKEAIPSRRFMIHLLFGMSSNGWHLDSTADMSKKVCVGAQGGGGHGADATQQWDKDTLIFRSGPPVQRSIFSITFNEYDKVRIIDPPNEAIKAAFVQVVHNSWPYGIQETREKERGATQVKLKGNPWITSQGQQVSAARILALNLISTMDAYGYELRTIDMSATMNDDIGDMDTWLLMSKLP</sequence>
<dbReference type="AlphaFoldDB" id="A0AAF0Y0Q8"/>
<reference evidence="2" key="1">
    <citation type="submission" date="2023-10" db="EMBL/GenBank/DDBJ databases">
        <authorList>
            <person name="Noh H."/>
        </authorList>
    </citation>
    <scope>NUCLEOTIDE SEQUENCE</scope>
    <source>
        <strain evidence="2">DUCC4014</strain>
    </source>
</reference>
<dbReference type="RefSeq" id="XP_062623089.1">
    <property type="nucleotide sequence ID" value="XM_062767105.1"/>
</dbReference>
<dbReference type="GeneID" id="87803913"/>
<feature type="compositionally biased region" description="Low complexity" evidence="1">
    <location>
        <begin position="23"/>
        <end position="33"/>
    </location>
</feature>
<gene>
    <name evidence="2" type="ORF">LOC62_01G000655</name>
</gene>